<dbReference type="OrthoDB" id="532484at2759"/>
<dbReference type="AlphaFoldDB" id="A0A6P7NHJ4"/>
<dbReference type="GeneID" id="114862702"/>
<protein>
    <submittedName>
        <fullName evidence="2">Cilia- and flagella-associated protein 77</fullName>
    </submittedName>
</protein>
<keyword evidence="2" id="KW-0969">Cilium</keyword>
<keyword evidence="2" id="KW-0966">Cell projection</keyword>
<gene>
    <name evidence="2" type="primary">cfap77</name>
</gene>
<proteinExistence type="predicted"/>
<sequence>MTSRRLGVVRESMLTNPLHIKASLGQTQSRGLSFPGPDFTFGISSKSIRDGGVAEVLSSWRVQPRHTDSALQMSVTRDFVSLNRDAVKSGLVTPKELSQYRAQRAGVTRTKVLAPRREQGSRAPVVPDITFGVRTRASSPLKDLLSHQYSRRWFDEQMSKSRTVDQSQLHIIRAGCIPDTRTSLLRRGRTLPVTQTPFKLPHFSQVLPALDTFRTQEARLRAFRAHQSKSGFVKEDVDSGLQTESNTSTLVQIK</sequence>
<keyword evidence="1" id="KW-1185">Reference proteome</keyword>
<evidence type="ECO:0000313" key="2">
    <source>
        <dbReference type="RefSeq" id="XP_029019132.1"/>
    </source>
</evidence>
<dbReference type="Proteomes" id="UP000515150">
    <property type="component" value="Chromosome 9"/>
</dbReference>
<dbReference type="InParanoid" id="A0A6P7NHJ4"/>
<accession>A0A6P7NHJ4</accession>
<dbReference type="PANTHER" id="PTHR28617:SF1">
    <property type="entry name" value="CILIA- AND FLAGELLA-ASSOCIATED PROTEIN 77"/>
    <property type="match status" value="1"/>
</dbReference>
<dbReference type="Pfam" id="PF14825">
    <property type="entry name" value="CFAP77"/>
    <property type="match status" value="1"/>
</dbReference>
<keyword evidence="2" id="KW-0282">Flagellum</keyword>
<dbReference type="CTD" id="389799"/>
<dbReference type="KEGG" id="bspl:114862702"/>
<evidence type="ECO:0000313" key="1">
    <source>
        <dbReference type="Proteomes" id="UP000515150"/>
    </source>
</evidence>
<dbReference type="FunCoup" id="A0A6P7NHJ4">
    <property type="interactions" value="94"/>
</dbReference>
<dbReference type="InterPro" id="IPR029147">
    <property type="entry name" value="CFAP77"/>
</dbReference>
<dbReference type="RefSeq" id="XP_029019132.1">
    <property type="nucleotide sequence ID" value="XM_029163299.3"/>
</dbReference>
<name>A0A6P7NHJ4_BETSP</name>
<reference evidence="2" key="1">
    <citation type="submission" date="2025-08" db="UniProtKB">
        <authorList>
            <consortium name="RefSeq"/>
        </authorList>
    </citation>
    <scope>IDENTIFICATION</scope>
</reference>
<dbReference type="PANTHER" id="PTHR28617">
    <property type="entry name" value="CILIA- AND FLAGELLA-ASSOCIATED PROTEIN 77"/>
    <property type="match status" value="1"/>
</dbReference>
<organism evidence="1 2">
    <name type="scientific">Betta splendens</name>
    <name type="common">Siamese fighting fish</name>
    <dbReference type="NCBI Taxonomy" id="158456"/>
    <lineage>
        <taxon>Eukaryota</taxon>
        <taxon>Metazoa</taxon>
        <taxon>Chordata</taxon>
        <taxon>Craniata</taxon>
        <taxon>Vertebrata</taxon>
        <taxon>Euteleostomi</taxon>
        <taxon>Actinopterygii</taxon>
        <taxon>Neopterygii</taxon>
        <taxon>Teleostei</taxon>
        <taxon>Neoteleostei</taxon>
        <taxon>Acanthomorphata</taxon>
        <taxon>Anabantaria</taxon>
        <taxon>Anabantiformes</taxon>
        <taxon>Anabantoidei</taxon>
        <taxon>Osphronemidae</taxon>
        <taxon>Betta</taxon>
    </lineage>
</organism>